<evidence type="ECO:0000256" key="1">
    <source>
        <dbReference type="ARBA" id="ARBA00022737"/>
    </source>
</evidence>
<dbReference type="GO" id="GO:0030544">
    <property type="term" value="F:Hsp70 protein binding"/>
    <property type="evidence" value="ECO:0007669"/>
    <property type="project" value="TreeGrafter"/>
</dbReference>
<reference evidence="6" key="1">
    <citation type="submission" date="2023-11" db="UniProtKB">
        <authorList>
            <consortium name="WormBaseParasite"/>
        </authorList>
    </citation>
    <scope>IDENTIFICATION</scope>
</reference>
<dbReference type="CDD" id="cd21377">
    <property type="entry name" value="CTWD_Cns1-like"/>
    <property type="match status" value="1"/>
</dbReference>
<proteinExistence type="inferred from homology"/>
<accession>A0AA84Z4D2</accession>
<dbReference type="InterPro" id="IPR044059">
    <property type="entry name" value="Csn1/TTC4_wheel"/>
</dbReference>
<dbReference type="PANTHER" id="PTHR46035:SF1">
    <property type="entry name" value="TETRATRICOPEPTIDE REPEAT PROTEIN 4"/>
    <property type="match status" value="1"/>
</dbReference>
<evidence type="ECO:0000259" key="4">
    <source>
        <dbReference type="Pfam" id="PF18972"/>
    </source>
</evidence>
<dbReference type="InterPro" id="IPR019734">
    <property type="entry name" value="TPR_rpt"/>
</dbReference>
<dbReference type="GO" id="GO:0005829">
    <property type="term" value="C:cytosol"/>
    <property type="evidence" value="ECO:0007669"/>
    <property type="project" value="TreeGrafter"/>
</dbReference>
<organism evidence="5 6">
    <name type="scientific">Schistosoma margrebowiei</name>
    <dbReference type="NCBI Taxonomy" id="48269"/>
    <lineage>
        <taxon>Eukaryota</taxon>
        <taxon>Metazoa</taxon>
        <taxon>Spiralia</taxon>
        <taxon>Lophotrochozoa</taxon>
        <taxon>Platyhelminthes</taxon>
        <taxon>Trematoda</taxon>
        <taxon>Digenea</taxon>
        <taxon>Strigeidida</taxon>
        <taxon>Schistosomatoidea</taxon>
        <taxon>Schistosomatidae</taxon>
        <taxon>Schistosoma</taxon>
    </lineage>
</organism>
<dbReference type="SMART" id="SM00028">
    <property type="entry name" value="TPR"/>
    <property type="match status" value="2"/>
</dbReference>
<dbReference type="Gene3D" id="1.25.40.10">
    <property type="entry name" value="Tetratricopeptide repeat domain"/>
    <property type="match status" value="1"/>
</dbReference>
<sequence length="375" mass="42853">MISNTSVILQCFNRALRVSSRMSVAKNSLDNTGHSSDAIDWDDMVYHPAFGADIDPKAGLHPATEALQALKYESEDPDANARSYKEEGNYYYKGKDFSKAILSYTGGLRAKSSDRKLNAILYTNRAVCHFYLKNYRSCIRDCKSAVSLSPDYVKAYVKGIEACLALSKIDEALELSSTGLNVLPSSPELLEVQYRVLKKQMELDKEVEQRSKLGCRKENDMNTEYEILKSRGIDVNLKLKPIDMPEVGCSTFYVDSLGKFHWPILFMYPEFGQTDFLRDVIESSTIIDCLRLVFDMNQPPPPWDPKRLYSLEDDAIEVYFEHDKMKKFILCSLQCTIKKLTKQNGFSVGRDLLIILHVISKRSTHFYSSWKDEKI</sequence>
<evidence type="ECO:0000256" key="3">
    <source>
        <dbReference type="ARBA" id="ARBA00023602"/>
    </source>
</evidence>
<evidence type="ECO:0000313" key="6">
    <source>
        <dbReference type="WBParaSite" id="SMRG1_10940.1"/>
    </source>
</evidence>
<dbReference type="GO" id="GO:0005634">
    <property type="term" value="C:nucleus"/>
    <property type="evidence" value="ECO:0007669"/>
    <property type="project" value="TreeGrafter"/>
</dbReference>
<dbReference type="WBParaSite" id="SMRG1_10940.1">
    <property type="protein sequence ID" value="SMRG1_10940.1"/>
    <property type="gene ID" value="SMRG1_10940"/>
</dbReference>
<dbReference type="SUPFAM" id="SSF48452">
    <property type="entry name" value="TPR-like"/>
    <property type="match status" value="1"/>
</dbReference>
<dbReference type="InterPro" id="IPR011990">
    <property type="entry name" value="TPR-like_helical_dom_sf"/>
</dbReference>
<dbReference type="GO" id="GO:0006457">
    <property type="term" value="P:protein folding"/>
    <property type="evidence" value="ECO:0007669"/>
    <property type="project" value="TreeGrafter"/>
</dbReference>
<protein>
    <recommendedName>
        <fullName evidence="4">Cns1/TTC4 wheel domain-containing protein</fullName>
    </recommendedName>
</protein>
<comment type="similarity">
    <text evidence="3">Belongs to the TTC4 family.</text>
</comment>
<dbReference type="GO" id="GO:0051879">
    <property type="term" value="F:Hsp90 protein binding"/>
    <property type="evidence" value="ECO:0007669"/>
    <property type="project" value="InterPro"/>
</dbReference>
<feature type="domain" description="Cns1/TTC4 wheel" evidence="4">
    <location>
        <begin position="259"/>
        <end position="364"/>
    </location>
</feature>
<evidence type="ECO:0000256" key="2">
    <source>
        <dbReference type="ARBA" id="ARBA00022803"/>
    </source>
</evidence>
<name>A0AA84Z4D2_9TREM</name>
<dbReference type="PANTHER" id="PTHR46035">
    <property type="entry name" value="TETRATRICOPEPTIDE REPEAT PROTEIN 4"/>
    <property type="match status" value="1"/>
</dbReference>
<keyword evidence="1" id="KW-0677">Repeat</keyword>
<dbReference type="AlphaFoldDB" id="A0AA84Z4D2"/>
<evidence type="ECO:0000313" key="5">
    <source>
        <dbReference type="Proteomes" id="UP000050790"/>
    </source>
</evidence>
<dbReference type="Pfam" id="PF18972">
    <property type="entry name" value="Wheel"/>
    <property type="match status" value="1"/>
</dbReference>
<keyword evidence="2" id="KW-0802">TPR repeat</keyword>
<dbReference type="Proteomes" id="UP000050790">
    <property type="component" value="Unassembled WGS sequence"/>
</dbReference>